<dbReference type="InterPro" id="IPR012340">
    <property type="entry name" value="NA-bd_OB-fold"/>
</dbReference>
<dbReference type="AlphaFoldDB" id="A0AAV9FKP6"/>
<dbReference type="Proteomes" id="UP001180020">
    <property type="component" value="Unassembled WGS sequence"/>
</dbReference>
<reference evidence="1" key="2">
    <citation type="submission" date="2023-06" db="EMBL/GenBank/DDBJ databases">
        <authorList>
            <person name="Ma L."/>
            <person name="Liu K.-W."/>
            <person name="Li Z."/>
            <person name="Hsiao Y.-Y."/>
            <person name="Qi Y."/>
            <person name="Fu T."/>
            <person name="Tang G."/>
            <person name="Zhang D."/>
            <person name="Sun W.-H."/>
            <person name="Liu D.-K."/>
            <person name="Li Y."/>
            <person name="Chen G.-Z."/>
            <person name="Liu X.-D."/>
            <person name="Liao X.-Y."/>
            <person name="Jiang Y.-T."/>
            <person name="Yu X."/>
            <person name="Hao Y."/>
            <person name="Huang J."/>
            <person name="Zhao X.-W."/>
            <person name="Ke S."/>
            <person name="Chen Y.-Y."/>
            <person name="Wu W.-L."/>
            <person name="Hsu J.-L."/>
            <person name="Lin Y.-F."/>
            <person name="Huang M.-D."/>
            <person name="Li C.-Y."/>
            <person name="Huang L."/>
            <person name="Wang Z.-W."/>
            <person name="Zhao X."/>
            <person name="Zhong W.-Y."/>
            <person name="Peng D.-H."/>
            <person name="Ahmad S."/>
            <person name="Lan S."/>
            <person name="Zhang J.-S."/>
            <person name="Tsai W.-C."/>
            <person name="Van De Peer Y."/>
            <person name="Liu Z.-J."/>
        </authorList>
    </citation>
    <scope>NUCLEOTIDE SEQUENCE</scope>
    <source>
        <strain evidence="1">CP</strain>
        <tissue evidence="1">Leaves</tissue>
    </source>
</reference>
<dbReference type="Gene3D" id="2.40.50.140">
    <property type="entry name" value="Nucleic acid-binding proteins"/>
    <property type="match status" value="1"/>
</dbReference>
<dbReference type="PANTHER" id="PTHR47165">
    <property type="entry name" value="OS03G0429900 PROTEIN"/>
    <property type="match status" value="1"/>
</dbReference>
<proteinExistence type="predicted"/>
<reference evidence="1" key="1">
    <citation type="journal article" date="2023" name="Nat. Commun.">
        <title>Diploid and tetraploid genomes of Acorus and the evolution of monocots.</title>
        <authorList>
            <person name="Ma L."/>
            <person name="Liu K.W."/>
            <person name="Li Z."/>
            <person name="Hsiao Y.Y."/>
            <person name="Qi Y."/>
            <person name="Fu T."/>
            <person name="Tang G.D."/>
            <person name="Zhang D."/>
            <person name="Sun W.H."/>
            <person name="Liu D.K."/>
            <person name="Li Y."/>
            <person name="Chen G.Z."/>
            <person name="Liu X.D."/>
            <person name="Liao X.Y."/>
            <person name="Jiang Y.T."/>
            <person name="Yu X."/>
            <person name="Hao Y."/>
            <person name="Huang J."/>
            <person name="Zhao X.W."/>
            <person name="Ke S."/>
            <person name="Chen Y.Y."/>
            <person name="Wu W.L."/>
            <person name="Hsu J.L."/>
            <person name="Lin Y.F."/>
            <person name="Huang M.D."/>
            <person name="Li C.Y."/>
            <person name="Huang L."/>
            <person name="Wang Z.W."/>
            <person name="Zhao X."/>
            <person name="Zhong W.Y."/>
            <person name="Peng D.H."/>
            <person name="Ahmad S."/>
            <person name="Lan S."/>
            <person name="Zhang J.S."/>
            <person name="Tsai W.C."/>
            <person name="Van de Peer Y."/>
            <person name="Liu Z.J."/>
        </authorList>
    </citation>
    <scope>NUCLEOTIDE SEQUENCE</scope>
    <source>
        <strain evidence="1">CP</strain>
    </source>
</reference>
<evidence type="ECO:0000313" key="2">
    <source>
        <dbReference type="Proteomes" id="UP001180020"/>
    </source>
</evidence>
<protein>
    <submittedName>
        <fullName evidence="1">Uncharacterized protein</fullName>
    </submittedName>
</protein>
<gene>
    <name evidence="1" type="ORF">QJS10_CPA01g00181</name>
</gene>
<sequence length="216" mass="24403">MEGSASAKKQIHRTGDIKGKRKIVSNCQSNIIKAKKRTIQENFNRTCEEHSENAKPQIFRHPRISRGVHSLSTTRISKVMFNPDLPEAADLSKWSIANDVQLKEITKSHNSATASSSQIKTATLSSNDETHDIQTVFQLYDASGKRQDIIYHVKASIEIAVSDKDIWYMSCNKCVRKTLQPHQATFYCDKCYSDNCVSTPRAYLHCGVRTPTLLQD</sequence>
<evidence type="ECO:0000313" key="1">
    <source>
        <dbReference type="EMBL" id="KAK1325799.1"/>
    </source>
</evidence>
<accession>A0AAV9FKP6</accession>
<dbReference type="SUPFAM" id="SSF50249">
    <property type="entry name" value="Nucleic acid-binding proteins"/>
    <property type="match status" value="1"/>
</dbReference>
<organism evidence="1 2">
    <name type="scientific">Acorus calamus</name>
    <name type="common">Sweet flag</name>
    <dbReference type="NCBI Taxonomy" id="4465"/>
    <lineage>
        <taxon>Eukaryota</taxon>
        <taxon>Viridiplantae</taxon>
        <taxon>Streptophyta</taxon>
        <taxon>Embryophyta</taxon>
        <taxon>Tracheophyta</taxon>
        <taxon>Spermatophyta</taxon>
        <taxon>Magnoliopsida</taxon>
        <taxon>Liliopsida</taxon>
        <taxon>Acoraceae</taxon>
        <taxon>Acorus</taxon>
    </lineage>
</organism>
<name>A0AAV9FKP6_ACOCL</name>
<dbReference type="EMBL" id="JAUJYO010000001">
    <property type="protein sequence ID" value="KAK1325799.1"/>
    <property type="molecule type" value="Genomic_DNA"/>
</dbReference>
<dbReference type="PANTHER" id="PTHR47165:SF4">
    <property type="entry name" value="OS03G0429900 PROTEIN"/>
    <property type="match status" value="1"/>
</dbReference>
<comment type="caution">
    <text evidence="1">The sequence shown here is derived from an EMBL/GenBank/DDBJ whole genome shotgun (WGS) entry which is preliminary data.</text>
</comment>
<keyword evidence="2" id="KW-1185">Reference proteome</keyword>